<feature type="compositionally biased region" description="Polar residues" evidence="1">
    <location>
        <begin position="446"/>
        <end position="469"/>
    </location>
</feature>
<name>A0A4P2PV77_SORCE</name>
<gene>
    <name evidence="3" type="ORF">SOCEGT47_007910</name>
</gene>
<keyword evidence="2" id="KW-0732">Signal</keyword>
<dbReference type="RefSeq" id="WP_129345413.1">
    <property type="nucleotide sequence ID" value="NZ_CP012670.1"/>
</dbReference>
<dbReference type="InterPro" id="IPR006311">
    <property type="entry name" value="TAT_signal"/>
</dbReference>
<dbReference type="EMBL" id="CP012670">
    <property type="protein sequence ID" value="AUX20323.1"/>
    <property type="molecule type" value="Genomic_DNA"/>
</dbReference>
<reference evidence="3 4" key="1">
    <citation type="submission" date="2015-09" db="EMBL/GenBank/DDBJ databases">
        <title>Sorangium comparison.</title>
        <authorList>
            <person name="Zaburannyi N."/>
            <person name="Bunk B."/>
            <person name="Overmann J."/>
            <person name="Mueller R."/>
        </authorList>
    </citation>
    <scope>NUCLEOTIDE SEQUENCE [LARGE SCALE GENOMIC DNA]</scope>
    <source>
        <strain evidence="3 4">So ceGT47</strain>
    </source>
</reference>
<evidence type="ECO:0000313" key="4">
    <source>
        <dbReference type="Proteomes" id="UP000295781"/>
    </source>
</evidence>
<sequence length="543" mass="56880">MSKQVNRRIFLRGLGGAVLAAPFLSSVWERTAKADTTAPAKTFIVMFTHYGCITNDWFPAKTQGELTADDLKPTSLAALAPYAKKLLMPRGIRSMNEWTANMSRGQGNDSHTQIVGSFFTCQPVTPNSNDPFSFEQATKFNAKPVGPSLDHIMAQQLSPQGTPLLLNTAGQNDSAQSAISYSAAETIYRGLNASQAFSSLTGLFQSGEPTSPDTYATMRGKSVIDLVKDDLQTLERFDMSSADKQKLAAWKELLHSTGNVIATAQCNAELGAMLGATAANASKVGGGGLGSDALTTKVSGDLDGADICSAIAALAAACNANPIIFLKYPGNYLFRGLGITMESHSLSHRLDNAGMTGSCLPNAIEWLLKVDQYYAQKFANLVGMLDGIPQGDGATVLDSSVAVWFNEMSDGNAHNLNNAPILQAGSGGGYFKTGQIINVDPASTPAPGSSRSQCANGSGQVNGINQGTGTDPKIANAPINKYFCNIMNAMGVKAGSDGFPAKGGSAEVTHFGYSDKTEEFIGGKGAVAGAKIHNPGGFTELKA</sequence>
<feature type="region of interest" description="Disordered" evidence="1">
    <location>
        <begin position="442"/>
        <end position="470"/>
    </location>
</feature>
<feature type="signal peptide" evidence="2">
    <location>
        <begin position="1"/>
        <end position="20"/>
    </location>
</feature>
<accession>A0A4P2PV77</accession>
<feature type="chain" id="PRO_5020211772" description="Tat pathway signal sequence" evidence="2">
    <location>
        <begin position="21"/>
        <end position="543"/>
    </location>
</feature>
<evidence type="ECO:0000256" key="1">
    <source>
        <dbReference type="SAM" id="MobiDB-lite"/>
    </source>
</evidence>
<evidence type="ECO:0000313" key="3">
    <source>
        <dbReference type="EMBL" id="AUX20323.1"/>
    </source>
</evidence>
<organism evidence="3 4">
    <name type="scientific">Sorangium cellulosum</name>
    <name type="common">Polyangium cellulosum</name>
    <dbReference type="NCBI Taxonomy" id="56"/>
    <lineage>
        <taxon>Bacteria</taxon>
        <taxon>Pseudomonadati</taxon>
        <taxon>Myxococcota</taxon>
        <taxon>Polyangia</taxon>
        <taxon>Polyangiales</taxon>
        <taxon>Polyangiaceae</taxon>
        <taxon>Sorangium</taxon>
    </lineage>
</organism>
<evidence type="ECO:0000256" key="2">
    <source>
        <dbReference type="SAM" id="SignalP"/>
    </source>
</evidence>
<proteinExistence type="predicted"/>
<dbReference type="PROSITE" id="PS51318">
    <property type="entry name" value="TAT"/>
    <property type="match status" value="1"/>
</dbReference>
<dbReference type="OrthoDB" id="5483350at2"/>
<dbReference type="InterPro" id="IPR011447">
    <property type="entry name" value="DUF1552"/>
</dbReference>
<dbReference type="Pfam" id="PF07586">
    <property type="entry name" value="HXXSHH"/>
    <property type="match status" value="1"/>
</dbReference>
<dbReference type="AlphaFoldDB" id="A0A4P2PV77"/>
<dbReference type="Proteomes" id="UP000295781">
    <property type="component" value="Chromosome"/>
</dbReference>
<protein>
    <recommendedName>
        <fullName evidence="5">Tat pathway signal sequence</fullName>
    </recommendedName>
</protein>
<evidence type="ECO:0008006" key="5">
    <source>
        <dbReference type="Google" id="ProtNLM"/>
    </source>
</evidence>